<comment type="caution">
    <text evidence="2">The sequence shown here is derived from an EMBL/GenBank/DDBJ whole genome shotgun (WGS) entry which is preliminary data.</text>
</comment>
<sequence length="203" mass="19253">MSTTEQHAHRRTTTTRAGAPERAELPHRRGTATAFAACVVAAVAAVTLSGCGIRSTAVPVDAGIPASRTACPPPPGATGTSSAESTGPAVLTTAAPSGVLPVGPTDLPSQPTSETPWEALASALPMPPGVLASELATSAPGADSSAGASAGSSAGVGGSGRAARSAVPTPAATATAAARSTPSTRSSGGFSVSDCTSAATGAP</sequence>
<keyword evidence="3" id="KW-1185">Reference proteome</keyword>
<feature type="compositionally biased region" description="Low complexity" evidence="1">
    <location>
        <begin position="138"/>
        <end position="153"/>
    </location>
</feature>
<name>A0A2X0JAY0_9ACTN</name>
<feature type="compositionally biased region" description="Polar residues" evidence="1">
    <location>
        <begin position="188"/>
        <end position="203"/>
    </location>
</feature>
<dbReference type="OrthoDB" id="4331879at2"/>
<dbReference type="AlphaFoldDB" id="A0A2X0JAY0"/>
<dbReference type="EMBL" id="QKYN01000007">
    <property type="protein sequence ID" value="RAG87426.1"/>
    <property type="molecule type" value="Genomic_DNA"/>
</dbReference>
<accession>A0A2X0JAY0</accession>
<protein>
    <submittedName>
        <fullName evidence="2">Uncharacterized protein</fullName>
    </submittedName>
</protein>
<reference evidence="2 3" key="1">
    <citation type="submission" date="2018-06" db="EMBL/GenBank/DDBJ databases">
        <title>Streptacidiphilus pinicola sp. nov., isolated from pine grove soil.</title>
        <authorList>
            <person name="Roh S.G."/>
            <person name="Park S."/>
            <person name="Kim M.-K."/>
            <person name="Yun B.-R."/>
            <person name="Park J."/>
            <person name="Kim M.J."/>
            <person name="Kim Y.S."/>
            <person name="Kim S.B."/>
        </authorList>
    </citation>
    <scope>NUCLEOTIDE SEQUENCE [LARGE SCALE GENOMIC DNA]</scope>
    <source>
        <strain evidence="2 3">MMS16-CNU450</strain>
    </source>
</reference>
<dbReference type="Proteomes" id="UP000248889">
    <property type="component" value="Unassembled WGS sequence"/>
</dbReference>
<evidence type="ECO:0000313" key="2">
    <source>
        <dbReference type="EMBL" id="RAG87426.1"/>
    </source>
</evidence>
<gene>
    <name evidence="2" type="ORF">DN069_00895</name>
</gene>
<evidence type="ECO:0000256" key="1">
    <source>
        <dbReference type="SAM" id="MobiDB-lite"/>
    </source>
</evidence>
<dbReference type="RefSeq" id="WP_111498737.1">
    <property type="nucleotide sequence ID" value="NZ_QKYN01000007.1"/>
</dbReference>
<proteinExistence type="predicted"/>
<feature type="compositionally biased region" description="Low complexity" evidence="1">
    <location>
        <begin position="161"/>
        <end position="187"/>
    </location>
</feature>
<feature type="region of interest" description="Disordered" evidence="1">
    <location>
        <begin position="1"/>
        <end position="25"/>
    </location>
</feature>
<organism evidence="2 3">
    <name type="scientific">Streptacidiphilus pinicola</name>
    <dbReference type="NCBI Taxonomy" id="2219663"/>
    <lineage>
        <taxon>Bacteria</taxon>
        <taxon>Bacillati</taxon>
        <taxon>Actinomycetota</taxon>
        <taxon>Actinomycetes</taxon>
        <taxon>Kitasatosporales</taxon>
        <taxon>Streptomycetaceae</taxon>
        <taxon>Streptacidiphilus</taxon>
    </lineage>
</organism>
<evidence type="ECO:0000313" key="3">
    <source>
        <dbReference type="Proteomes" id="UP000248889"/>
    </source>
</evidence>
<feature type="region of interest" description="Disordered" evidence="1">
    <location>
        <begin position="136"/>
        <end position="203"/>
    </location>
</feature>
<feature type="region of interest" description="Disordered" evidence="1">
    <location>
        <begin position="63"/>
        <end position="114"/>
    </location>
</feature>